<evidence type="ECO:0000313" key="3">
    <source>
        <dbReference type="Proteomes" id="UP001597419"/>
    </source>
</evidence>
<protein>
    <submittedName>
        <fullName evidence="2">Uncharacterized protein</fullName>
    </submittedName>
</protein>
<reference evidence="3" key="1">
    <citation type="journal article" date="2019" name="Int. J. Syst. Evol. Microbiol.">
        <title>The Global Catalogue of Microorganisms (GCM) 10K type strain sequencing project: providing services to taxonomists for standard genome sequencing and annotation.</title>
        <authorList>
            <consortium name="The Broad Institute Genomics Platform"/>
            <consortium name="The Broad Institute Genome Sequencing Center for Infectious Disease"/>
            <person name="Wu L."/>
            <person name="Ma J."/>
        </authorList>
    </citation>
    <scope>NUCLEOTIDE SEQUENCE [LARGE SCALE GENOMIC DNA]</scope>
    <source>
        <strain evidence="3">CGMCC 4.7643</strain>
    </source>
</reference>
<comment type="caution">
    <text evidence="2">The sequence shown here is derived from an EMBL/GenBank/DDBJ whole genome shotgun (WGS) entry which is preliminary data.</text>
</comment>
<sequence>MNTTISSHPASRGNEWTRRHGNEWTRFHGNEWGPGNEWNRHGNEWGR</sequence>
<gene>
    <name evidence="2" type="ORF">ACFSYJ_12255</name>
</gene>
<accession>A0ABW5GE93</accession>
<dbReference type="RefSeq" id="WP_345396479.1">
    <property type="nucleotide sequence ID" value="NZ_BAABHG010000008.1"/>
</dbReference>
<feature type="compositionally biased region" description="Basic and acidic residues" evidence="1">
    <location>
        <begin position="38"/>
        <end position="47"/>
    </location>
</feature>
<evidence type="ECO:0000313" key="2">
    <source>
        <dbReference type="EMBL" id="MFD2459377.1"/>
    </source>
</evidence>
<name>A0ABW5GE93_9PSEU</name>
<feature type="region of interest" description="Disordered" evidence="1">
    <location>
        <begin position="25"/>
        <end position="47"/>
    </location>
</feature>
<keyword evidence="3" id="KW-1185">Reference proteome</keyword>
<evidence type="ECO:0000256" key="1">
    <source>
        <dbReference type="SAM" id="MobiDB-lite"/>
    </source>
</evidence>
<dbReference type="EMBL" id="JBHUKU010000006">
    <property type="protein sequence ID" value="MFD2459377.1"/>
    <property type="molecule type" value="Genomic_DNA"/>
</dbReference>
<organism evidence="2 3">
    <name type="scientific">Amycolatopsis samaneae</name>
    <dbReference type="NCBI Taxonomy" id="664691"/>
    <lineage>
        <taxon>Bacteria</taxon>
        <taxon>Bacillati</taxon>
        <taxon>Actinomycetota</taxon>
        <taxon>Actinomycetes</taxon>
        <taxon>Pseudonocardiales</taxon>
        <taxon>Pseudonocardiaceae</taxon>
        <taxon>Amycolatopsis</taxon>
    </lineage>
</organism>
<proteinExistence type="predicted"/>
<dbReference type="Proteomes" id="UP001597419">
    <property type="component" value="Unassembled WGS sequence"/>
</dbReference>